<accession>A0ABY6NHB5</accession>
<protein>
    <submittedName>
        <fullName evidence="2">Uncharacterized protein</fullName>
    </submittedName>
</protein>
<organism evidence="2">
    <name type="scientific">Ralstonia solanacearum</name>
    <name type="common">Pseudomonas solanacearum</name>
    <dbReference type="NCBI Taxonomy" id="305"/>
    <lineage>
        <taxon>Bacteria</taxon>
        <taxon>Pseudomonadati</taxon>
        <taxon>Pseudomonadota</taxon>
        <taxon>Betaproteobacteria</taxon>
        <taxon>Burkholderiales</taxon>
        <taxon>Burkholderiaceae</taxon>
        <taxon>Ralstonia</taxon>
        <taxon>Ralstonia solanacearum species complex</taxon>
    </lineage>
</organism>
<dbReference type="EMBL" id="CP085043">
    <property type="protein sequence ID" value="UZF16715.1"/>
    <property type="molecule type" value="Genomic_DNA"/>
</dbReference>
<name>A0ABY6NHB5_RALSL</name>
<sequence length="52" mass="5324">MSTNPENAVSVKFGSSTMPKRMRSGIDSARGKAGTSDVIAANLIVPGGRSLC</sequence>
<gene>
    <name evidence="2" type="ORF">LH706_12325</name>
</gene>
<evidence type="ECO:0000313" key="2">
    <source>
        <dbReference type="EMBL" id="UZF16715.1"/>
    </source>
</evidence>
<feature type="region of interest" description="Disordered" evidence="1">
    <location>
        <begin position="1"/>
        <end position="31"/>
    </location>
</feature>
<evidence type="ECO:0000256" key="1">
    <source>
        <dbReference type="SAM" id="MobiDB-lite"/>
    </source>
</evidence>
<proteinExistence type="predicted"/>
<reference evidence="2" key="1">
    <citation type="submission" date="2021-10" db="EMBL/GenBank/DDBJ databases">
        <title>Complete genome sequences of five Ralstonia solancearum strains isolated from sunflower.</title>
        <authorList>
            <person name="She X."/>
            <person name="He Z."/>
        </authorList>
    </citation>
    <scope>NUCLEOTIDE SEQUENCE</scope>
    <source>
        <strain evidence="2">RS638</strain>
    </source>
</reference>
<feature type="compositionally biased region" description="Polar residues" evidence="1">
    <location>
        <begin position="1"/>
        <end position="18"/>
    </location>
</feature>